<name>A0A1H7H8K5_9RHOB</name>
<accession>A0A1H7H8K5</accession>
<feature type="transmembrane region" description="Helical" evidence="1">
    <location>
        <begin position="233"/>
        <end position="254"/>
    </location>
</feature>
<dbReference type="InterPro" id="IPR000620">
    <property type="entry name" value="EamA_dom"/>
</dbReference>
<keyword evidence="1" id="KW-0472">Membrane</keyword>
<feature type="transmembrane region" description="Helical" evidence="1">
    <location>
        <begin position="260"/>
        <end position="278"/>
    </location>
</feature>
<keyword evidence="4" id="KW-1185">Reference proteome</keyword>
<organism evidence="3 4">
    <name type="scientific">Jannaschia helgolandensis</name>
    <dbReference type="NCBI Taxonomy" id="188906"/>
    <lineage>
        <taxon>Bacteria</taxon>
        <taxon>Pseudomonadati</taxon>
        <taxon>Pseudomonadota</taxon>
        <taxon>Alphaproteobacteria</taxon>
        <taxon>Rhodobacterales</taxon>
        <taxon>Roseobacteraceae</taxon>
        <taxon>Jannaschia</taxon>
    </lineage>
</organism>
<evidence type="ECO:0000313" key="4">
    <source>
        <dbReference type="Proteomes" id="UP000199283"/>
    </source>
</evidence>
<evidence type="ECO:0000256" key="1">
    <source>
        <dbReference type="SAM" id="Phobius"/>
    </source>
</evidence>
<dbReference type="RefSeq" id="WP_092759686.1">
    <property type="nucleotide sequence ID" value="NZ_FNZQ01000001.1"/>
</dbReference>
<feature type="transmembrane region" description="Helical" evidence="1">
    <location>
        <begin position="124"/>
        <end position="142"/>
    </location>
</feature>
<evidence type="ECO:0000259" key="2">
    <source>
        <dbReference type="Pfam" id="PF00892"/>
    </source>
</evidence>
<feature type="transmembrane region" description="Helical" evidence="1">
    <location>
        <begin position="34"/>
        <end position="58"/>
    </location>
</feature>
<evidence type="ECO:0000313" key="3">
    <source>
        <dbReference type="EMBL" id="SEK46614.1"/>
    </source>
</evidence>
<protein>
    <submittedName>
        <fullName evidence="3">Threonine/homoserine efflux transporter RhtA</fullName>
    </submittedName>
</protein>
<dbReference type="EMBL" id="FNZQ01000001">
    <property type="protein sequence ID" value="SEK46614.1"/>
    <property type="molecule type" value="Genomic_DNA"/>
</dbReference>
<dbReference type="OrthoDB" id="7818056at2"/>
<dbReference type="InterPro" id="IPR037185">
    <property type="entry name" value="EmrE-like"/>
</dbReference>
<dbReference type="SUPFAM" id="SSF103481">
    <property type="entry name" value="Multidrug resistance efflux transporter EmrE"/>
    <property type="match status" value="2"/>
</dbReference>
<dbReference type="Pfam" id="PF00892">
    <property type="entry name" value="EamA"/>
    <property type="match status" value="2"/>
</dbReference>
<dbReference type="STRING" id="188906.SAMN04488526_0638"/>
<feature type="transmembrane region" description="Helical" evidence="1">
    <location>
        <begin position="148"/>
        <end position="169"/>
    </location>
</feature>
<dbReference type="GO" id="GO:0016020">
    <property type="term" value="C:membrane"/>
    <property type="evidence" value="ECO:0007669"/>
    <property type="project" value="InterPro"/>
</dbReference>
<dbReference type="AlphaFoldDB" id="A0A1H7H8K5"/>
<feature type="transmembrane region" description="Helical" evidence="1">
    <location>
        <begin position="181"/>
        <end position="200"/>
    </location>
</feature>
<feature type="transmembrane region" description="Helical" evidence="1">
    <location>
        <begin position="70"/>
        <end position="88"/>
    </location>
</feature>
<reference evidence="3 4" key="1">
    <citation type="submission" date="2016-10" db="EMBL/GenBank/DDBJ databases">
        <authorList>
            <person name="de Groot N.N."/>
        </authorList>
    </citation>
    <scope>NUCLEOTIDE SEQUENCE [LARGE SCALE GENOMIC DNA]</scope>
    <source>
        <strain evidence="3 4">DSM 14858</strain>
    </source>
</reference>
<dbReference type="PANTHER" id="PTHR22911">
    <property type="entry name" value="ACYL-MALONYL CONDENSING ENZYME-RELATED"/>
    <property type="match status" value="1"/>
</dbReference>
<dbReference type="Proteomes" id="UP000199283">
    <property type="component" value="Unassembled WGS sequence"/>
</dbReference>
<feature type="domain" description="EamA" evidence="2">
    <location>
        <begin position="11"/>
        <end position="138"/>
    </location>
</feature>
<feature type="transmembrane region" description="Helical" evidence="1">
    <location>
        <begin position="94"/>
        <end position="112"/>
    </location>
</feature>
<keyword evidence="1" id="KW-0812">Transmembrane</keyword>
<proteinExistence type="predicted"/>
<keyword evidence="1" id="KW-1133">Transmembrane helix</keyword>
<feature type="domain" description="EamA" evidence="2">
    <location>
        <begin position="146"/>
        <end position="271"/>
    </location>
</feature>
<gene>
    <name evidence="3" type="ORF">SAMN04488526_0638</name>
</gene>
<feature type="transmembrane region" description="Helical" evidence="1">
    <location>
        <begin position="206"/>
        <end position="226"/>
    </location>
</feature>
<sequence>MNRETLGSVALMFVAMSLIPLGDTAGKLLTGEHGVSAFFVAFSRFAVGAMMIALILGGRVQWTLYRDWRVWLRAGLIAAGIASILTALRTEDIATVFGAFFVGPIFSYVLSVRLLGERVTRLQSVFLALGFCGVLLVVQPGFGMTPGLGFALLAGLFYGAFLTASRWLVHLAPPRQMMLSQTVLGTVLLTPPGLVDVPALTAPILWLTLLSGVASASGNLLLVIAYRRTGATVLAPFVYFQLISATVLGLAVFGTFPDRLALAGLAVLVVAGLGTVAMRR</sequence>